<evidence type="ECO:0000256" key="8">
    <source>
        <dbReference type="ARBA" id="ARBA00022475"/>
    </source>
</evidence>
<evidence type="ECO:0000256" key="7">
    <source>
        <dbReference type="ARBA" id="ARBA00019373"/>
    </source>
</evidence>
<feature type="transmembrane region" description="Helical" evidence="19">
    <location>
        <begin position="170"/>
        <end position="189"/>
    </location>
</feature>
<evidence type="ECO:0000256" key="4">
    <source>
        <dbReference type="ARBA" id="ARBA00005189"/>
    </source>
</evidence>
<keyword evidence="13 19" id="KW-1133">Transmembrane helix</keyword>
<keyword evidence="9" id="KW-0444">Lipid biosynthesis</keyword>
<feature type="transmembrane region" description="Helical" evidence="19">
    <location>
        <begin position="104"/>
        <end position="123"/>
    </location>
</feature>
<dbReference type="Proteomes" id="UP000184144">
    <property type="component" value="Unassembled WGS sequence"/>
</dbReference>
<feature type="transmembrane region" description="Helical" evidence="19">
    <location>
        <begin position="69"/>
        <end position="92"/>
    </location>
</feature>
<dbReference type="RefSeq" id="WP_073141375.1">
    <property type="nucleotide sequence ID" value="NZ_FQUV01000002.1"/>
</dbReference>
<dbReference type="UniPathway" id="UPA00557">
    <property type="reaction ID" value="UER00614"/>
</dbReference>
<organism evidence="20 21">
    <name type="scientific">Litoreibacter ascidiaceicola</name>
    <dbReference type="NCBI Taxonomy" id="1486859"/>
    <lineage>
        <taxon>Bacteria</taxon>
        <taxon>Pseudomonadati</taxon>
        <taxon>Pseudomonadota</taxon>
        <taxon>Alphaproteobacteria</taxon>
        <taxon>Rhodobacterales</taxon>
        <taxon>Roseobacteraceae</taxon>
        <taxon>Litoreibacter</taxon>
    </lineage>
</organism>
<evidence type="ECO:0000256" key="16">
    <source>
        <dbReference type="ARBA" id="ARBA00023209"/>
    </source>
</evidence>
<evidence type="ECO:0000256" key="14">
    <source>
        <dbReference type="ARBA" id="ARBA00023098"/>
    </source>
</evidence>
<evidence type="ECO:0000256" key="19">
    <source>
        <dbReference type="SAM" id="Phobius"/>
    </source>
</evidence>
<accession>A0A1M4W072</accession>
<keyword evidence="12 18" id="KW-0548">Nucleotidyltransferase</keyword>
<comment type="subcellular location">
    <subcellularLocation>
        <location evidence="2">Cell membrane</location>
        <topology evidence="2">Multi-pass membrane protein</topology>
    </subcellularLocation>
</comment>
<dbReference type="GO" id="GO:0004605">
    <property type="term" value="F:phosphatidate cytidylyltransferase activity"/>
    <property type="evidence" value="ECO:0007669"/>
    <property type="project" value="UniProtKB-EC"/>
</dbReference>
<evidence type="ECO:0000256" key="12">
    <source>
        <dbReference type="ARBA" id="ARBA00022695"/>
    </source>
</evidence>
<evidence type="ECO:0000313" key="21">
    <source>
        <dbReference type="Proteomes" id="UP000184144"/>
    </source>
</evidence>
<keyword evidence="11 18" id="KW-0812">Transmembrane</keyword>
<evidence type="ECO:0000256" key="5">
    <source>
        <dbReference type="ARBA" id="ARBA00010185"/>
    </source>
</evidence>
<evidence type="ECO:0000256" key="18">
    <source>
        <dbReference type="RuleBase" id="RU003938"/>
    </source>
</evidence>
<dbReference type="EC" id="2.7.7.41" evidence="6 18"/>
<reference evidence="21" key="1">
    <citation type="submission" date="2016-11" db="EMBL/GenBank/DDBJ databases">
        <authorList>
            <person name="Varghese N."/>
            <person name="Submissions S."/>
        </authorList>
    </citation>
    <scope>NUCLEOTIDE SEQUENCE [LARGE SCALE GENOMIC DNA]</scope>
    <source>
        <strain evidence="21">DSM 100566</strain>
    </source>
</reference>
<dbReference type="GO" id="GO:0016024">
    <property type="term" value="P:CDP-diacylglycerol biosynthetic process"/>
    <property type="evidence" value="ECO:0007669"/>
    <property type="project" value="UniProtKB-UniPathway"/>
</dbReference>
<keyword evidence="21" id="KW-1185">Reference proteome</keyword>
<evidence type="ECO:0000313" key="20">
    <source>
        <dbReference type="EMBL" id="SHE74535.1"/>
    </source>
</evidence>
<evidence type="ECO:0000256" key="6">
    <source>
        <dbReference type="ARBA" id="ARBA00012487"/>
    </source>
</evidence>
<keyword evidence="10 18" id="KW-0808">Transferase</keyword>
<evidence type="ECO:0000256" key="13">
    <source>
        <dbReference type="ARBA" id="ARBA00022989"/>
    </source>
</evidence>
<evidence type="ECO:0000256" key="11">
    <source>
        <dbReference type="ARBA" id="ARBA00022692"/>
    </source>
</evidence>
<keyword evidence="14" id="KW-0443">Lipid metabolism</keyword>
<keyword evidence="15 19" id="KW-0472">Membrane</keyword>
<dbReference type="InterPro" id="IPR000374">
    <property type="entry name" value="PC_trans"/>
</dbReference>
<evidence type="ECO:0000256" key="15">
    <source>
        <dbReference type="ARBA" id="ARBA00023136"/>
    </source>
</evidence>
<dbReference type="EMBL" id="FQUV01000002">
    <property type="protein sequence ID" value="SHE74535.1"/>
    <property type="molecule type" value="Genomic_DNA"/>
</dbReference>
<evidence type="ECO:0000256" key="10">
    <source>
        <dbReference type="ARBA" id="ARBA00022679"/>
    </source>
</evidence>
<evidence type="ECO:0000256" key="17">
    <source>
        <dbReference type="ARBA" id="ARBA00023264"/>
    </source>
</evidence>
<sequence length="264" mass="27507">MSASSEKFSDLAARMSSAAVMAVVGIGAVWAGGFWFMALLTVVCGALVWELVRMLGAGQNRALTMGALAAGSFLAVSLLPPGLGLPFILVPAMAGIALLSSNRTLYMVFAALIVISCYGLAILRVDFGFVWMLWLALVVIATDVLGYFAGRIFGGPKFWPRVSPKKTWSGTVAGWVAAALVGAAFMTVPGVGLEILGISVAISMASQMGDIAESAVKRKMGVKDSSNLIPGHGGVFDRFDGMLGASVFLLLIEQVVDFPPALIG</sequence>
<comment type="catalytic activity">
    <reaction evidence="1 18">
        <text>a 1,2-diacyl-sn-glycero-3-phosphate + CTP + H(+) = a CDP-1,2-diacyl-sn-glycerol + diphosphate</text>
        <dbReference type="Rhea" id="RHEA:16229"/>
        <dbReference type="ChEBI" id="CHEBI:15378"/>
        <dbReference type="ChEBI" id="CHEBI:33019"/>
        <dbReference type="ChEBI" id="CHEBI:37563"/>
        <dbReference type="ChEBI" id="CHEBI:58332"/>
        <dbReference type="ChEBI" id="CHEBI:58608"/>
        <dbReference type="EC" id="2.7.7.41"/>
    </reaction>
</comment>
<dbReference type="OrthoDB" id="9799199at2"/>
<proteinExistence type="inferred from homology"/>
<dbReference type="Pfam" id="PF01148">
    <property type="entry name" value="CTP_transf_1"/>
    <property type="match status" value="1"/>
</dbReference>
<dbReference type="PANTHER" id="PTHR46382:SF1">
    <property type="entry name" value="PHOSPHATIDATE CYTIDYLYLTRANSFERASE"/>
    <property type="match status" value="1"/>
</dbReference>
<comment type="pathway">
    <text evidence="4">Lipid metabolism.</text>
</comment>
<name>A0A1M4W072_9RHOB</name>
<dbReference type="STRING" id="1486859.SAMN05444273_102442"/>
<dbReference type="AlphaFoldDB" id="A0A1M4W072"/>
<evidence type="ECO:0000256" key="1">
    <source>
        <dbReference type="ARBA" id="ARBA00001698"/>
    </source>
</evidence>
<evidence type="ECO:0000256" key="3">
    <source>
        <dbReference type="ARBA" id="ARBA00005119"/>
    </source>
</evidence>
<keyword evidence="8" id="KW-1003">Cell membrane</keyword>
<keyword evidence="16" id="KW-0594">Phospholipid biosynthesis</keyword>
<dbReference type="PROSITE" id="PS01315">
    <property type="entry name" value="CDS"/>
    <property type="match status" value="1"/>
</dbReference>
<protein>
    <recommendedName>
        <fullName evidence="7 18">Phosphatidate cytidylyltransferase</fullName>
        <ecNumber evidence="6 18">2.7.7.41</ecNumber>
    </recommendedName>
</protein>
<evidence type="ECO:0000256" key="2">
    <source>
        <dbReference type="ARBA" id="ARBA00004651"/>
    </source>
</evidence>
<dbReference type="PANTHER" id="PTHR46382">
    <property type="entry name" value="PHOSPHATIDATE CYTIDYLYLTRANSFERASE"/>
    <property type="match status" value="1"/>
</dbReference>
<gene>
    <name evidence="20" type="ORF">SAMN05444273_102442</name>
</gene>
<evidence type="ECO:0000256" key="9">
    <source>
        <dbReference type="ARBA" id="ARBA00022516"/>
    </source>
</evidence>
<dbReference type="GO" id="GO:0005886">
    <property type="term" value="C:plasma membrane"/>
    <property type="evidence" value="ECO:0007669"/>
    <property type="project" value="UniProtKB-SubCell"/>
</dbReference>
<comment type="similarity">
    <text evidence="5 18">Belongs to the CDS family.</text>
</comment>
<feature type="transmembrane region" description="Helical" evidence="19">
    <location>
        <begin position="20"/>
        <end position="49"/>
    </location>
</feature>
<feature type="transmembrane region" description="Helical" evidence="19">
    <location>
        <begin position="129"/>
        <end position="149"/>
    </location>
</feature>
<comment type="pathway">
    <text evidence="3 18">Phospholipid metabolism; CDP-diacylglycerol biosynthesis; CDP-diacylglycerol from sn-glycerol 3-phosphate: step 3/3.</text>
</comment>
<keyword evidence="17" id="KW-1208">Phospholipid metabolism</keyword>